<name>A0A2S6NGL3_9HYPH</name>
<dbReference type="SUPFAM" id="SSF53850">
    <property type="entry name" value="Periplasmic binding protein-like II"/>
    <property type="match status" value="1"/>
</dbReference>
<dbReference type="Pfam" id="PF16868">
    <property type="entry name" value="NMT1_3"/>
    <property type="match status" value="1"/>
</dbReference>
<reference evidence="2 3" key="1">
    <citation type="journal article" date="2018" name="Arch. Microbiol.">
        <title>New insights into the metabolic potential of the phototrophic purple bacterium Rhodopila globiformis DSM 161(T) from its draft genome sequence and evidence for a vanadium-dependent nitrogenase.</title>
        <authorList>
            <person name="Imhoff J.F."/>
            <person name="Rahn T."/>
            <person name="Kunzel S."/>
            <person name="Neulinger S.C."/>
        </authorList>
    </citation>
    <scope>NUCLEOTIDE SEQUENCE [LARGE SCALE GENOMIC DNA]</scope>
    <source>
        <strain evidence="2 3">DSM 16996</strain>
    </source>
</reference>
<organism evidence="2 3">
    <name type="scientific">Rhodoblastus sphagnicola</name>
    <dbReference type="NCBI Taxonomy" id="333368"/>
    <lineage>
        <taxon>Bacteria</taxon>
        <taxon>Pseudomonadati</taxon>
        <taxon>Pseudomonadota</taxon>
        <taxon>Alphaproteobacteria</taxon>
        <taxon>Hyphomicrobiales</taxon>
        <taxon>Rhodoblastaceae</taxon>
        <taxon>Rhodoblastus</taxon>
    </lineage>
</organism>
<feature type="signal peptide" evidence="1">
    <location>
        <begin position="1"/>
        <end position="34"/>
    </location>
</feature>
<evidence type="ECO:0000313" key="3">
    <source>
        <dbReference type="Proteomes" id="UP000239089"/>
    </source>
</evidence>
<dbReference type="EMBL" id="NHSJ01000013">
    <property type="protein sequence ID" value="PPQ33785.1"/>
    <property type="molecule type" value="Genomic_DNA"/>
</dbReference>
<gene>
    <name evidence="2" type="ORF">CCR94_00760</name>
</gene>
<dbReference type="InterPro" id="IPR011852">
    <property type="entry name" value="TRAP_TAXI"/>
</dbReference>
<proteinExistence type="predicted"/>
<evidence type="ECO:0000313" key="2">
    <source>
        <dbReference type="EMBL" id="PPQ33785.1"/>
    </source>
</evidence>
<dbReference type="PANTHER" id="PTHR42941">
    <property type="entry name" value="SLL1037 PROTEIN"/>
    <property type="match status" value="1"/>
</dbReference>
<evidence type="ECO:0008006" key="4">
    <source>
        <dbReference type="Google" id="ProtNLM"/>
    </source>
</evidence>
<dbReference type="PANTHER" id="PTHR42941:SF1">
    <property type="entry name" value="SLL1037 PROTEIN"/>
    <property type="match status" value="1"/>
</dbReference>
<evidence type="ECO:0000256" key="1">
    <source>
        <dbReference type="SAM" id="SignalP"/>
    </source>
</evidence>
<dbReference type="Gene3D" id="3.40.190.10">
    <property type="entry name" value="Periplasmic binding protein-like II"/>
    <property type="match status" value="1"/>
</dbReference>
<accession>A0A2S6NGL3</accession>
<sequence length="330" mass="35577">MARRDDLWSWPMPPVFRPLLVVSALLALAGPTAADSLSDRRASKDSATVADIEVACGKLDKENCAIVAPEINAKTVPVGVRLKPLESKGSVESLNGLCDGDIQIAIVQADVLARRAAKPDCAGKVVGLGSPLYPYQGFMVVREETREDKFGDMIGALKPGAVLRVAAGGAGSGGEATLRAVLANAPEWKQLIDIQPDSSATALNKLRDREIDAFFVMDGPKSPLLQEVRETLDPKTKKRVFKFVDLRPSERLLAVTFNGRPLYATATLESGWFSAIKSISTPAVIAIRDDYYRAQLGLAAKIRQAAEDALPAIAAKAGARPNWRDDFERR</sequence>
<dbReference type="AlphaFoldDB" id="A0A2S6NGL3"/>
<comment type="caution">
    <text evidence="2">The sequence shown here is derived from an EMBL/GenBank/DDBJ whole genome shotgun (WGS) entry which is preliminary data.</text>
</comment>
<keyword evidence="1" id="KW-0732">Signal</keyword>
<feature type="chain" id="PRO_5015496939" description="Solute-binding protein family 3/N-terminal domain-containing protein" evidence="1">
    <location>
        <begin position="35"/>
        <end position="330"/>
    </location>
</feature>
<protein>
    <recommendedName>
        <fullName evidence="4">Solute-binding protein family 3/N-terminal domain-containing protein</fullName>
    </recommendedName>
</protein>
<keyword evidence="3" id="KW-1185">Reference proteome</keyword>
<dbReference type="Proteomes" id="UP000239089">
    <property type="component" value="Unassembled WGS sequence"/>
</dbReference>